<dbReference type="SFLD" id="SFLDS00019">
    <property type="entry name" value="Glutathione_Transferase_(cytos"/>
    <property type="match status" value="1"/>
</dbReference>
<dbReference type="InterPro" id="IPR036249">
    <property type="entry name" value="Thioredoxin-like_sf"/>
</dbReference>
<dbReference type="SUPFAM" id="SSF47616">
    <property type="entry name" value="GST C-terminal domain-like"/>
    <property type="match status" value="1"/>
</dbReference>
<dbReference type="InterPro" id="IPR004046">
    <property type="entry name" value="GST_C"/>
</dbReference>
<accession>A0AAW7X673</accession>
<dbReference type="PROSITE" id="PS50405">
    <property type="entry name" value="GST_CTER"/>
    <property type="match status" value="1"/>
</dbReference>
<dbReference type="Gene3D" id="1.20.1050.10">
    <property type="match status" value="1"/>
</dbReference>
<feature type="domain" description="GST C-terminal" evidence="2">
    <location>
        <begin position="73"/>
        <end position="190"/>
    </location>
</feature>
<dbReference type="Gene3D" id="3.40.30.10">
    <property type="entry name" value="Glutaredoxin"/>
    <property type="match status" value="1"/>
</dbReference>
<dbReference type="AlphaFoldDB" id="A0AAW7X673"/>
<dbReference type="InterPro" id="IPR040079">
    <property type="entry name" value="Glutathione_S-Trfase"/>
</dbReference>
<dbReference type="RefSeq" id="WP_303492918.1">
    <property type="nucleotide sequence ID" value="NZ_JAUOPB010000008.1"/>
</dbReference>
<dbReference type="InterPro" id="IPR036282">
    <property type="entry name" value="Glutathione-S-Trfase_C_sf"/>
</dbReference>
<dbReference type="Pfam" id="PF00043">
    <property type="entry name" value="GST_C"/>
    <property type="match status" value="1"/>
</dbReference>
<dbReference type="EMBL" id="JAUOPB010000008">
    <property type="protein sequence ID" value="MDO6423156.1"/>
    <property type="molecule type" value="Genomic_DNA"/>
</dbReference>
<dbReference type="Proteomes" id="UP001169760">
    <property type="component" value="Unassembled WGS sequence"/>
</dbReference>
<proteinExistence type="predicted"/>
<feature type="domain" description="GST N-terminal" evidence="1">
    <location>
        <begin position="2"/>
        <end position="78"/>
    </location>
</feature>
<evidence type="ECO:0000313" key="4">
    <source>
        <dbReference type="Proteomes" id="UP001169760"/>
    </source>
</evidence>
<protein>
    <submittedName>
        <fullName evidence="3">Glutathione S-transferase family protein</fullName>
    </submittedName>
</protein>
<dbReference type="InterPro" id="IPR010987">
    <property type="entry name" value="Glutathione-S-Trfase_C-like"/>
</dbReference>
<evidence type="ECO:0000259" key="1">
    <source>
        <dbReference type="PROSITE" id="PS50404"/>
    </source>
</evidence>
<dbReference type="PANTHER" id="PTHR44051">
    <property type="entry name" value="GLUTATHIONE S-TRANSFERASE-RELATED"/>
    <property type="match status" value="1"/>
</dbReference>
<dbReference type="PANTHER" id="PTHR44051:SF8">
    <property type="entry name" value="GLUTATHIONE S-TRANSFERASE GSTA"/>
    <property type="match status" value="1"/>
</dbReference>
<dbReference type="PROSITE" id="PS50404">
    <property type="entry name" value="GST_NTER"/>
    <property type="match status" value="1"/>
</dbReference>
<sequence>MNNIQIFGFPRSTYVQTVRLVGLSLNLPITLAPLAFRQASHAELHPFMKMPAMKHGNITLFETLAIATYLNEQVPSRGLIPGKLEYKCHMLSWVSAAIDYYYPALVTAAVENTVDMDKCGNLLGILEKTLSVSPYLAGPELSLADLFILPMVTFIEKQAPCNGERPFKHLDNWLDTLKGKAGYMEILNDE</sequence>
<evidence type="ECO:0000313" key="3">
    <source>
        <dbReference type="EMBL" id="MDO6423156.1"/>
    </source>
</evidence>
<name>A0AAW7X673_9GAMM</name>
<dbReference type="Pfam" id="PF13417">
    <property type="entry name" value="GST_N_3"/>
    <property type="match status" value="1"/>
</dbReference>
<gene>
    <name evidence="3" type="ORF">Q4521_11785</name>
</gene>
<reference evidence="3" key="1">
    <citation type="submission" date="2023-07" db="EMBL/GenBank/DDBJ databases">
        <title>Genome content predicts the carbon catabolic preferences of heterotrophic bacteria.</title>
        <authorList>
            <person name="Gralka M."/>
        </authorList>
    </citation>
    <scope>NUCLEOTIDE SEQUENCE</scope>
    <source>
        <strain evidence="3">I3M17_2</strain>
    </source>
</reference>
<evidence type="ECO:0000259" key="2">
    <source>
        <dbReference type="PROSITE" id="PS50405"/>
    </source>
</evidence>
<dbReference type="InterPro" id="IPR004045">
    <property type="entry name" value="Glutathione_S-Trfase_N"/>
</dbReference>
<organism evidence="3 4">
    <name type="scientific">Saccharophagus degradans</name>
    <dbReference type="NCBI Taxonomy" id="86304"/>
    <lineage>
        <taxon>Bacteria</taxon>
        <taxon>Pseudomonadati</taxon>
        <taxon>Pseudomonadota</taxon>
        <taxon>Gammaproteobacteria</taxon>
        <taxon>Cellvibrionales</taxon>
        <taxon>Cellvibrionaceae</taxon>
        <taxon>Saccharophagus</taxon>
    </lineage>
</organism>
<dbReference type="SUPFAM" id="SSF52833">
    <property type="entry name" value="Thioredoxin-like"/>
    <property type="match status" value="1"/>
</dbReference>
<comment type="caution">
    <text evidence="3">The sequence shown here is derived from an EMBL/GenBank/DDBJ whole genome shotgun (WGS) entry which is preliminary data.</text>
</comment>